<dbReference type="EMBL" id="BAABKQ010000001">
    <property type="protein sequence ID" value="GAA4811190.1"/>
    <property type="molecule type" value="Genomic_DNA"/>
</dbReference>
<dbReference type="Proteomes" id="UP001500839">
    <property type="component" value="Unassembled WGS sequence"/>
</dbReference>
<dbReference type="InterPro" id="IPR052373">
    <property type="entry name" value="Gamma-glu_amide_hydrolase"/>
</dbReference>
<gene>
    <name evidence="2" type="primary">egtC</name>
    <name evidence="2" type="ORF">GCM10023353_14650</name>
</gene>
<dbReference type="PANTHER" id="PTHR43187">
    <property type="entry name" value="GLUTAMINE AMIDOTRANSFERASE DUG3-RELATED"/>
    <property type="match status" value="1"/>
</dbReference>
<evidence type="ECO:0000313" key="2">
    <source>
        <dbReference type="EMBL" id="GAA4811190.1"/>
    </source>
</evidence>
<keyword evidence="3" id="KW-1185">Reference proteome</keyword>
<sequence length="276" mass="28951">MCRHLAFLGPARTVAWVATHGRHSLARQAWAPQQMRGGGTINADGFGACWWASGGPQGVGQHRTTLPVWSDPALGRTVAAGGEGVDDGQGADGGPAVRGALEQIRTTAILAAVRSATPGMAVSAQACAPFTDGRWAFSHNGVVRGWPGSVAGLADEIPAAEAMRSEAATDSVFLWQLFRARITAGMDAADAVASLIQDVEERAPGSRLNLLATDGERVVATAWRHSLWVLDAPDELWIASEPTTDVGWSEVDDGALVDARIGRLRSEPISMAANSR</sequence>
<proteinExistence type="predicted"/>
<dbReference type="Gene3D" id="3.60.20.10">
    <property type="entry name" value="Glutamine Phosphoribosylpyrophosphate, subunit 1, domain 1"/>
    <property type="match status" value="1"/>
</dbReference>
<evidence type="ECO:0000313" key="3">
    <source>
        <dbReference type="Proteomes" id="UP001500839"/>
    </source>
</evidence>
<dbReference type="PROSITE" id="PS51278">
    <property type="entry name" value="GATASE_TYPE_2"/>
    <property type="match status" value="1"/>
</dbReference>
<reference evidence="3" key="1">
    <citation type="journal article" date="2019" name="Int. J. Syst. Evol. Microbiol.">
        <title>The Global Catalogue of Microorganisms (GCM) 10K type strain sequencing project: providing services to taxonomists for standard genome sequencing and annotation.</title>
        <authorList>
            <consortium name="The Broad Institute Genomics Platform"/>
            <consortium name="The Broad Institute Genome Sequencing Center for Infectious Disease"/>
            <person name="Wu L."/>
            <person name="Ma J."/>
        </authorList>
    </citation>
    <scope>NUCLEOTIDE SEQUENCE [LARGE SCALE GENOMIC DNA]</scope>
    <source>
        <strain evidence="3">JCM 18542</strain>
    </source>
</reference>
<feature type="domain" description="Glutamine amidotransferase type-2" evidence="1">
    <location>
        <begin position="2"/>
        <end position="276"/>
    </location>
</feature>
<dbReference type="PANTHER" id="PTHR43187:SF2">
    <property type="entry name" value="GAMMA-GLUTAMYL-HERCYNYLCYSTEINE SULFOXIDE HYDROLASE"/>
    <property type="match status" value="1"/>
</dbReference>
<dbReference type="InterPro" id="IPR017932">
    <property type="entry name" value="GATase_2_dom"/>
</dbReference>
<protein>
    <submittedName>
        <fullName evidence="2">Ergothioneine biosynthesis protein EgtC</fullName>
    </submittedName>
</protein>
<organism evidence="2 3">
    <name type="scientific">Tomitella cavernea</name>
    <dbReference type="NCBI Taxonomy" id="1387982"/>
    <lineage>
        <taxon>Bacteria</taxon>
        <taxon>Bacillati</taxon>
        <taxon>Actinomycetota</taxon>
        <taxon>Actinomycetes</taxon>
        <taxon>Mycobacteriales</taxon>
        <taxon>Tomitella</taxon>
    </lineage>
</organism>
<dbReference type="RefSeq" id="WP_200172694.1">
    <property type="nucleotide sequence ID" value="NZ_JAENKO010000015.1"/>
</dbReference>
<dbReference type="CDD" id="cd01908">
    <property type="entry name" value="YafJ"/>
    <property type="match status" value="1"/>
</dbReference>
<accession>A0ABP9CKG4</accession>
<name>A0ABP9CKG4_9ACTN</name>
<comment type="caution">
    <text evidence="2">The sequence shown here is derived from an EMBL/GenBank/DDBJ whole genome shotgun (WGS) entry which is preliminary data.</text>
</comment>
<dbReference type="SUPFAM" id="SSF56235">
    <property type="entry name" value="N-terminal nucleophile aminohydrolases (Ntn hydrolases)"/>
    <property type="match status" value="1"/>
</dbReference>
<dbReference type="InterPro" id="IPR029055">
    <property type="entry name" value="Ntn_hydrolases_N"/>
</dbReference>
<evidence type="ECO:0000259" key="1">
    <source>
        <dbReference type="PROSITE" id="PS51278"/>
    </source>
</evidence>